<dbReference type="InterPro" id="IPR041121">
    <property type="entry name" value="SDH_C"/>
</dbReference>
<comment type="similarity">
    <text evidence="8">Belongs to the shikimate dehydrogenase family.</text>
</comment>
<dbReference type="GO" id="GO:0009423">
    <property type="term" value="P:chorismate biosynthetic process"/>
    <property type="evidence" value="ECO:0007669"/>
    <property type="project" value="UniProtKB-UniRule"/>
</dbReference>
<dbReference type="GO" id="GO:0004764">
    <property type="term" value="F:shikimate 3-dehydrogenase (NADP+) activity"/>
    <property type="evidence" value="ECO:0007669"/>
    <property type="project" value="UniProtKB-UniRule"/>
</dbReference>
<evidence type="ECO:0000256" key="8">
    <source>
        <dbReference type="HAMAP-Rule" id="MF_00222"/>
    </source>
</evidence>
<dbReference type="GO" id="GO:0009073">
    <property type="term" value="P:aromatic amino acid family biosynthetic process"/>
    <property type="evidence" value="ECO:0007669"/>
    <property type="project" value="UniProtKB-KW"/>
</dbReference>
<evidence type="ECO:0000259" key="11">
    <source>
        <dbReference type="Pfam" id="PF18317"/>
    </source>
</evidence>
<dbReference type="EMBL" id="FNKD01000002">
    <property type="protein sequence ID" value="SDQ48031.1"/>
    <property type="molecule type" value="Genomic_DNA"/>
</dbReference>
<protein>
    <recommendedName>
        <fullName evidence="2 8">Shikimate dehydrogenase (NADP(+))</fullName>
        <shortName evidence="8">SDH</shortName>
        <ecNumber evidence="2 8">1.1.1.25</ecNumber>
    </recommendedName>
</protein>
<dbReference type="InterPro" id="IPR006151">
    <property type="entry name" value="Shikm_DH/Glu-tRNA_Rdtase"/>
</dbReference>
<dbReference type="HAMAP" id="MF_00222">
    <property type="entry name" value="Shikimate_DH_AroE"/>
    <property type="match status" value="1"/>
</dbReference>
<comment type="catalytic activity">
    <reaction evidence="7 8">
        <text>shikimate + NADP(+) = 3-dehydroshikimate + NADPH + H(+)</text>
        <dbReference type="Rhea" id="RHEA:17737"/>
        <dbReference type="ChEBI" id="CHEBI:15378"/>
        <dbReference type="ChEBI" id="CHEBI:16630"/>
        <dbReference type="ChEBI" id="CHEBI:36208"/>
        <dbReference type="ChEBI" id="CHEBI:57783"/>
        <dbReference type="ChEBI" id="CHEBI:58349"/>
        <dbReference type="EC" id="1.1.1.25"/>
    </reaction>
</comment>
<feature type="binding site" evidence="8">
    <location>
        <position position="224"/>
    </location>
    <ligand>
        <name>shikimate</name>
        <dbReference type="ChEBI" id="CHEBI:36208"/>
    </ligand>
</feature>
<organism evidence="12 13">
    <name type="scientific">Virgibacillus salinus</name>
    <dbReference type="NCBI Taxonomy" id="553311"/>
    <lineage>
        <taxon>Bacteria</taxon>
        <taxon>Bacillati</taxon>
        <taxon>Bacillota</taxon>
        <taxon>Bacilli</taxon>
        <taxon>Bacillales</taxon>
        <taxon>Bacillaceae</taxon>
        <taxon>Virgibacillus</taxon>
    </lineage>
</organism>
<keyword evidence="5 8" id="KW-0560">Oxidoreductase</keyword>
<dbReference type="InterPro" id="IPR022893">
    <property type="entry name" value="Shikimate_DH_fam"/>
</dbReference>
<dbReference type="InterPro" id="IPR013708">
    <property type="entry name" value="Shikimate_DH-bd_N"/>
</dbReference>
<evidence type="ECO:0000256" key="4">
    <source>
        <dbReference type="ARBA" id="ARBA00022857"/>
    </source>
</evidence>
<dbReference type="NCBIfam" id="TIGR00507">
    <property type="entry name" value="aroE"/>
    <property type="match status" value="1"/>
</dbReference>
<reference evidence="12 13" key="1">
    <citation type="submission" date="2016-10" db="EMBL/GenBank/DDBJ databases">
        <authorList>
            <person name="de Groot N.N."/>
        </authorList>
    </citation>
    <scope>NUCLEOTIDE SEQUENCE [LARGE SCALE GENOMIC DNA]</scope>
    <source>
        <strain evidence="12 13">CGMCC 1.10449</strain>
    </source>
</reference>
<dbReference type="AlphaFoldDB" id="A0A1H1B8B1"/>
<feature type="binding site" evidence="8">
    <location>
        <position position="245"/>
    </location>
    <ligand>
        <name>NADP(+)</name>
        <dbReference type="ChEBI" id="CHEBI:58349"/>
    </ligand>
</feature>
<dbReference type="EC" id="1.1.1.25" evidence="2 8"/>
<feature type="domain" description="SDH C-terminal" evidence="11">
    <location>
        <begin position="245"/>
        <end position="275"/>
    </location>
</feature>
<dbReference type="CDD" id="cd01065">
    <property type="entry name" value="NAD_bind_Shikimate_DH"/>
    <property type="match status" value="1"/>
</dbReference>
<dbReference type="STRING" id="553311.SAMN05216231_1643"/>
<proteinExistence type="inferred from homology"/>
<feature type="binding site" evidence="8">
    <location>
        <begin position="15"/>
        <end position="17"/>
    </location>
    <ligand>
        <name>shikimate</name>
        <dbReference type="ChEBI" id="CHEBI:36208"/>
    </ligand>
</feature>
<keyword evidence="3 8" id="KW-0028">Amino-acid biosynthesis</keyword>
<evidence type="ECO:0000256" key="5">
    <source>
        <dbReference type="ARBA" id="ARBA00023002"/>
    </source>
</evidence>
<dbReference type="Pfam" id="PF01488">
    <property type="entry name" value="Shikimate_DH"/>
    <property type="match status" value="1"/>
</dbReference>
<feature type="binding site" evidence="8">
    <location>
        <position position="222"/>
    </location>
    <ligand>
        <name>NADP(+)</name>
        <dbReference type="ChEBI" id="CHEBI:58349"/>
    </ligand>
</feature>
<keyword evidence="6 8" id="KW-0057">Aromatic amino acid biosynthesis</keyword>
<dbReference type="InterPro" id="IPR036291">
    <property type="entry name" value="NAD(P)-bd_dom_sf"/>
</dbReference>
<evidence type="ECO:0000256" key="7">
    <source>
        <dbReference type="ARBA" id="ARBA00049442"/>
    </source>
</evidence>
<feature type="binding site" evidence="8">
    <location>
        <position position="103"/>
    </location>
    <ligand>
        <name>shikimate</name>
        <dbReference type="ChEBI" id="CHEBI:36208"/>
    </ligand>
</feature>
<accession>A0A1H1B8B1</accession>
<feature type="domain" description="Shikimate dehydrogenase substrate binding N-terminal" evidence="10">
    <location>
        <begin position="7"/>
        <end position="90"/>
    </location>
</feature>
<evidence type="ECO:0000313" key="12">
    <source>
        <dbReference type="EMBL" id="SDQ48031.1"/>
    </source>
</evidence>
<feature type="domain" description="Quinate/shikimate 5-dehydrogenase/glutamyl-tRNA reductase" evidence="9">
    <location>
        <begin position="122"/>
        <end position="197"/>
    </location>
</feature>
<feature type="binding site" evidence="8">
    <location>
        <position position="88"/>
    </location>
    <ligand>
        <name>shikimate</name>
        <dbReference type="ChEBI" id="CHEBI:36208"/>
    </ligand>
</feature>
<keyword evidence="13" id="KW-1185">Reference proteome</keyword>
<evidence type="ECO:0000256" key="6">
    <source>
        <dbReference type="ARBA" id="ARBA00023141"/>
    </source>
</evidence>
<sequence length="281" mass="31485">MQLKLGLIGFPIKHSLSPWIHNQFLDKSGIKGTYSIMEISPDDSFEQELERIKENGIDGFNVTVPYKKQIINYLDDLDKNAEIIGAVNTVVCKNGKWVGYNTDGIGYVIALRNKFPEIFRDKTNRILIIGAGGAAYGIYYGLKSEGFTQIDIANRTHSSAKAIAILGDNNVETSILTLDEAHESINSYNLIIQTTSVGMKPNTEDTIIPIKSLNQKSVVSDIIYQPLNTKFLMDAKKTGASIHYGHTMLLYQAQYAFELWTNKKMPIDNMDQQLKTILEGR</sequence>
<evidence type="ECO:0000313" key="13">
    <source>
        <dbReference type="Proteomes" id="UP000199444"/>
    </source>
</evidence>
<dbReference type="GO" id="GO:0050661">
    <property type="term" value="F:NADP binding"/>
    <property type="evidence" value="ECO:0007669"/>
    <property type="project" value="InterPro"/>
</dbReference>
<dbReference type="UniPathway" id="UPA00053">
    <property type="reaction ID" value="UER00087"/>
</dbReference>
<dbReference type="Gene3D" id="3.40.50.10860">
    <property type="entry name" value="Leucine Dehydrogenase, chain A, domain 1"/>
    <property type="match status" value="1"/>
</dbReference>
<dbReference type="SUPFAM" id="SSF51735">
    <property type="entry name" value="NAD(P)-binding Rossmann-fold domains"/>
    <property type="match status" value="1"/>
</dbReference>
<comment type="pathway">
    <text evidence="1 8">Metabolic intermediate biosynthesis; chorismate biosynthesis; chorismate from D-erythrose 4-phosphate and phosphoenolpyruvate: step 4/7.</text>
</comment>
<evidence type="ECO:0000256" key="2">
    <source>
        <dbReference type="ARBA" id="ARBA00012962"/>
    </source>
</evidence>
<dbReference type="GO" id="GO:0019632">
    <property type="term" value="P:shikimate metabolic process"/>
    <property type="evidence" value="ECO:0007669"/>
    <property type="project" value="InterPro"/>
</dbReference>
<comment type="function">
    <text evidence="8">Involved in the biosynthesis of the chorismate, which leads to the biosynthesis of aromatic amino acids. Catalyzes the reversible NADPH linked reduction of 3-dehydroshikimate (DHSA) to yield shikimate (SA).</text>
</comment>
<feature type="active site" description="Proton acceptor" evidence="8">
    <location>
        <position position="67"/>
    </location>
</feature>
<dbReference type="Pfam" id="PF18317">
    <property type="entry name" value="SDH_C"/>
    <property type="match status" value="1"/>
</dbReference>
<evidence type="ECO:0000259" key="9">
    <source>
        <dbReference type="Pfam" id="PF01488"/>
    </source>
</evidence>
<dbReference type="InterPro" id="IPR011342">
    <property type="entry name" value="Shikimate_DH"/>
</dbReference>
<name>A0A1H1B8B1_9BACI</name>
<dbReference type="PANTHER" id="PTHR21089:SF1">
    <property type="entry name" value="BIFUNCTIONAL 3-DEHYDROQUINATE DEHYDRATASE_SHIKIMATE DEHYDROGENASE, CHLOROPLASTIC"/>
    <property type="match status" value="1"/>
</dbReference>
<evidence type="ECO:0000259" key="10">
    <source>
        <dbReference type="Pfam" id="PF08501"/>
    </source>
</evidence>
<dbReference type="RefSeq" id="WP_092492496.1">
    <property type="nucleotide sequence ID" value="NZ_FNKD01000002.1"/>
</dbReference>
<comment type="subunit">
    <text evidence="8">Homodimer.</text>
</comment>
<evidence type="ECO:0000256" key="1">
    <source>
        <dbReference type="ARBA" id="ARBA00004871"/>
    </source>
</evidence>
<dbReference type="PANTHER" id="PTHR21089">
    <property type="entry name" value="SHIKIMATE DEHYDROGENASE"/>
    <property type="match status" value="1"/>
</dbReference>
<dbReference type="Proteomes" id="UP000199444">
    <property type="component" value="Unassembled WGS sequence"/>
</dbReference>
<dbReference type="Pfam" id="PF08501">
    <property type="entry name" value="Shikimate_dh_N"/>
    <property type="match status" value="1"/>
</dbReference>
<feature type="binding site" evidence="8">
    <location>
        <position position="63"/>
    </location>
    <ligand>
        <name>shikimate</name>
        <dbReference type="ChEBI" id="CHEBI:36208"/>
    </ligand>
</feature>
<dbReference type="SUPFAM" id="SSF53223">
    <property type="entry name" value="Aminoacid dehydrogenase-like, N-terminal domain"/>
    <property type="match status" value="1"/>
</dbReference>
<feature type="binding site" evidence="8">
    <location>
        <begin position="130"/>
        <end position="134"/>
    </location>
    <ligand>
        <name>NADP(+)</name>
        <dbReference type="ChEBI" id="CHEBI:58349"/>
    </ligand>
</feature>
<evidence type="ECO:0000256" key="3">
    <source>
        <dbReference type="ARBA" id="ARBA00022605"/>
    </source>
</evidence>
<comment type="caution">
    <text evidence="8">Lacks conserved residue(s) required for the propagation of feature annotation.</text>
</comment>
<dbReference type="GO" id="GO:0008652">
    <property type="term" value="P:amino acid biosynthetic process"/>
    <property type="evidence" value="ECO:0007669"/>
    <property type="project" value="UniProtKB-KW"/>
</dbReference>
<gene>
    <name evidence="8" type="primary">aroE</name>
    <name evidence="12" type="ORF">SAMN05216231_1643</name>
</gene>
<dbReference type="Gene3D" id="3.40.50.720">
    <property type="entry name" value="NAD(P)-binding Rossmann-like Domain"/>
    <property type="match status" value="1"/>
</dbReference>
<dbReference type="InterPro" id="IPR046346">
    <property type="entry name" value="Aminoacid_DH-like_N_sf"/>
</dbReference>
<feature type="binding site" evidence="8">
    <location>
        <position position="252"/>
    </location>
    <ligand>
        <name>shikimate</name>
        <dbReference type="ChEBI" id="CHEBI:36208"/>
    </ligand>
</feature>
<dbReference type="GO" id="GO:0005829">
    <property type="term" value="C:cytosol"/>
    <property type="evidence" value="ECO:0007669"/>
    <property type="project" value="TreeGrafter"/>
</dbReference>
<keyword evidence="4 8" id="KW-0521">NADP</keyword>